<organism evidence="1 2">
    <name type="scientific">Botrytis byssoidea</name>
    <dbReference type="NCBI Taxonomy" id="139641"/>
    <lineage>
        <taxon>Eukaryota</taxon>
        <taxon>Fungi</taxon>
        <taxon>Dikarya</taxon>
        <taxon>Ascomycota</taxon>
        <taxon>Pezizomycotina</taxon>
        <taxon>Leotiomycetes</taxon>
        <taxon>Helotiales</taxon>
        <taxon>Sclerotiniaceae</taxon>
        <taxon>Botrytis</taxon>
    </lineage>
</organism>
<dbReference type="EMBL" id="RCSW01000029">
    <property type="protein sequence ID" value="KAF7924668.1"/>
    <property type="molecule type" value="Genomic_DNA"/>
</dbReference>
<evidence type="ECO:0000313" key="2">
    <source>
        <dbReference type="Proteomes" id="UP000710849"/>
    </source>
</evidence>
<sequence>MSDIAAYASYYSGANNSTGWAKNVFEEARAEFIATLFKKFL</sequence>
<evidence type="ECO:0000313" key="1">
    <source>
        <dbReference type="EMBL" id="KAF7924668.1"/>
    </source>
</evidence>
<reference evidence="1 2" key="1">
    <citation type="journal article" date="2020" name="Genome Biol. Evol.">
        <title>Comparative genomics of Sclerotiniaceae.</title>
        <authorList>
            <person name="Valero Jimenez C.A."/>
            <person name="Steentjes M."/>
            <person name="Scholten O.E."/>
            <person name="Van Kan J.A.L."/>
        </authorList>
    </citation>
    <scope>NUCLEOTIDE SEQUENCE [LARGE SCALE GENOMIC DNA]</scope>
    <source>
        <strain evidence="1 2">MUCL 94</strain>
    </source>
</reference>
<dbReference type="AlphaFoldDB" id="A0A9P5HW45"/>
<dbReference type="RefSeq" id="XP_038727995.1">
    <property type="nucleotide sequence ID" value="XM_038881134.1"/>
</dbReference>
<proteinExistence type="predicted"/>
<dbReference type="Proteomes" id="UP000710849">
    <property type="component" value="Unassembled WGS sequence"/>
</dbReference>
<protein>
    <submittedName>
        <fullName evidence="1">Uncharacterized protein</fullName>
    </submittedName>
</protein>
<accession>A0A9P5HW45</accession>
<name>A0A9P5HW45_9HELO</name>
<keyword evidence="2" id="KW-1185">Reference proteome</keyword>
<dbReference type="GeneID" id="62154207"/>
<comment type="caution">
    <text evidence="1">The sequence shown here is derived from an EMBL/GenBank/DDBJ whole genome shotgun (WGS) entry which is preliminary data.</text>
</comment>
<gene>
    <name evidence="1" type="ORF">EAE97_010619</name>
</gene>